<dbReference type="GO" id="GO:0032963">
    <property type="term" value="P:collagen metabolic process"/>
    <property type="evidence" value="ECO:0007669"/>
    <property type="project" value="InterPro"/>
</dbReference>
<dbReference type="InterPro" id="IPR044862">
    <property type="entry name" value="Pro_4_hyd_alph_FE2OG_OXY"/>
</dbReference>
<keyword evidence="13" id="KW-0408">Iron</keyword>
<protein>
    <recommendedName>
        <fullName evidence="4">procollagen-proline 3-dioxygenase</fullName>
        <ecNumber evidence="4">1.14.11.7</ecNumber>
    </recommendedName>
</protein>
<dbReference type="InterPro" id="IPR011990">
    <property type="entry name" value="TPR-like_helical_dom_sf"/>
</dbReference>
<dbReference type="EC" id="1.14.11.7" evidence="4"/>
<sequence length="741" mass="84414">MALWSIFLTLILAGGNRAQQREPGHSPLEPYDHLFSAAVEAYYRNDWQGVIVNMERALKNKVALRRIKVYCWTHCNNQTGFAISSGGQEFFFDTNFFNTVLRKADCLKECEEDKLGPYSMHQISEELLLEFQKRTPYNYLQMAYFKEAFRTGVRLYTDEQFEPAIEYLENALLEYFKAHMECRALCEGPYNFDSYSYIDYNADLFQAITDHYIQVLNCKQNCVIELASRPDRETPIDDFLPAHFDYLQFAYYNSENFPKAIECAKTYLLFYPSDEVMIQNLQYYQAVLGEEQAKFLSQREHIQRYINNSLLEKELLYFANEIFGVTFIDPDKWTPEDVMPVKLKEKQKVERETAARISEEIGNLMKEIEHLVDEKTKESTEIMKMVKEGGPLLYNEVQLLMNAKLLNGTQRVALDGVITDKECEELRYLSNAAASMGDGYQGKPSPHTPNERFQGVTVLKALKFSQQGRIPLQTSKLFYDISEKTRRILESYFRLENPLYFSYTHLVCRTAVEGTQDNRDDLSHSVHVDNCILNSEALECRKEHPAYTERDYSAILYLNHDFEGGDFIFTEIDAKVITATVQPKCGRVVGFSSGAENPHGVQAVTKGQRCAVALWFTLDPRHKERERIAADDLVKLLFGAEEELQHDEEVIGGPDPDQHQPTEALAAEPTDEPPTKAEAESDAGAPSEQIEAEGQKAGTDGVSVPDSSTINTSDSSPETIPPVLDQKASAAQNMPPGKQEL</sequence>
<keyword evidence="10" id="KW-0847">Vitamin C</keyword>
<keyword evidence="7" id="KW-0677">Repeat</keyword>
<evidence type="ECO:0000256" key="9">
    <source>
        <dbReference type="ARBA" id="ARBA00022824"/>
    </source>
</evidence>
<dbReference type="GO" id="GO:0005783">
    <property type="term" value="C:endoplasmic reticulum"/>
    <property type="evidence" value="ECO:0007669"/>
    <property type="project" value="TreeGrafter"/>
</dbReference>
<comment type="cofactor">
    <cofactor evidence="1">
        <name>L-ascorbate</name>
        <dbReference type="ChEBI" id="CHEBI:38290"/>
    </cofactor>
</comment>
<comment type="cofactor">
    <cofactor evidence="2">
        <name>Fe cation</name>
        <dbReference type="ChEBI" id="CHEBI:24875"/>
    </cofactor>
</comment>
<dbReference type="GO" id="GO:0005506">
    <property type="term" value="F:iron ion binding"/>
    <property type="evidence" value="ECO:0007669"/>
    <property type="project" value="InterPro"/>
</dbReference>
<reference evidence="18 19" key="1">
    <citation type="journal article" date="2018" name="Nat. Ecol. Evol.">
        <title>Shark genomes provide insights into elasmobranch evolution and the origin of vertebrates.</title>
        <authorList>
            <person name="Hara Y"/>
            <person name="Yamaguchi K"/>
            <person name="Onimaru K"/>
            <person name="Kadota M"/>
            <person name="Koyanagi M"/>
            <person name="Keeley SD"/>
            <person name="Tatsumi K"/>
            <person name="Tanaka K"/>
            <person name="Motone F"/>
            <person name="Kageyama Y"/>
            <person name="Nozu R"/>
            <person name="Adachi N"/>
            <person name="Nishimura O"/>
            <person name="Nakagawa R"/>
            <person name="Tanegashima C"/>
            <person name="Kiyatake I"/>
            <person name="Matsumoto R"/>
            <person name="Murakumo K"/>
            <person name="Nishida K"/>
            <person name="Terakita A"/>
            <person name="Kuratani S"/>
            <person name="Sato K"/>
            <person name="Hyodo S Kuraku.S."/>
        </authorList>
    </citation>
    <scope>NUCLEOTIDE SEQUENCE [LARGE SCALE GENOMIC DNA]</scope>
</reference>
<keyword evidence="6 16" id="KW-0732">Signal</keyword>
<evidence type="ECO:0000256" key="14">
    <source>
        <dbReference type="ARBA" id="ARBA00023180"/>
    </source>
</evidence>
<accession>A0A401PCV5</accession>
<dbReference type="PROSITE" id="PS51471">
    <property type="entry name" value="FE2OG_OXY"/>
    <property type="match status" value="1"/>
</dbReference>
<dbReference type="Gene3D" id="2.60.120.620">
    <property type="entry name" value="q2cbj1_9rhob like domain"/>
    <property type="match status" value="1"/>
</dbReference>
<evidence type="ECO:0000256" key="10">
    <source>
        <dbReference type="ARBA" id="ARBA00022896"/>
    </source>
</evidence>
<dbReference type="Pfam" id="PF13640">
    <property type="entry name" value="2OG-FeII_Oxy_3"/>
    <property type="match status" value="1"/>
</dbReference>
<evidence type="ECO:0000313" key="19">
    <source>
        <dbReference type="Proteomes" id="UP000288216"/>
    </source>
</evidence>
<keyword evidence="5" id="KW-0479">Metal-binding</keyword>
<keyword evidence="8" id="KW-0802">TPR repeat</keyword>
<keyword evidence="11" id="KW-0223">Dioxygenase</keyword>
<dbReference type="Gene3D" id="1.25.40.10">
    <property type="entry name" value="Tetratricopeptide repeat domain"/>
    <property type="match status" value="1"/>
</dbReference>
<evidence type="ECO:0000256" key="11">
    <source>
        <dbReference type="ARBA" id="ARBA00022964"/>
    </source>
</evidence>
<dbReference type="SMART" id="SM00702">
    <property type="entry name" value="P4Hc"/>
    <property type="match status" value="1"/>
</dbReference>
<feature type="signal peptide" evidence="16">
    <location>
        <begin position="1"/>
        <end position="18"/>
    </location>
</feature>
<dbReference type="InterPro" id="IPR005123">
    <property type="entry name" value="Oxoglu/Fe-dep_dioxygenase_dom"/>
</dbReference>
<evidence type="ECO:0000256" key="6">
    <source>
        <dbReference type="ARBA" id="ARBA00022729"/>
    </source>
</evidence>
<dbReference type="OMA" id="ARPHMEE"/>
<feature type="domain" description="Fe2OG dioxygenase" evidence="17">
    <location>
        <begin position="504"/>
        <end position="618"/>
    </location>
</feature>
<dbReference type="InterPro" id="IPR006620">
    <property type="entry name" value="Pro_4_hyd_alph"/>
</dbReference>
<evidence type="ECO:0000256" key="13">
    <source>
        <dbReference type="ARBA" id="ARBA00023004"/>
    </source>
</evidence>
<comment type="caution">
    <text evidence="18">The sequence shown here is derived from an EMBL/GenBank/DDBJ whole genome shotgun (WGS) entry which is preliminary data.</text>
</comment>
<feature type="compositionally biased region" description="Polar residues" evidence="15">
    <location>
        <begin position="705"/>
        <end position="718"/>
    </location>
</feature>
<keyword evidence="14" id="KW-0325">Glycoprotein</keyword>
<keyword evidence="9" id="KW-0256">Endoplasmic reticulum</keyword>
<dbReference type="PANTHER" id="PTHR14049:SF5">
    <property type="entry name" value="PROLYL 3-HYDROXYLASE 1"/>
    <property type="match status" value="1"/>
</dbReference>
<evidence type="ECO:0000256" key="2">
    <source>
        <dbReference type="ARBA" id="ARBA00001962"/>
    </source>
</evidence>
<feature type="chain" id="PRO_5019092991" description="procollagen-proline 3-dioxygenase" evidence="16">
    <location>
        <begin position="19"/>
        <end position="741"/>
    </location>
</feature>
<evidence type="ECO:0000256" key="4">
    <source>
        <dbReference type="ARBA" id="ARBA00012262"/>
    </source>
</evidence>
<dbReference type="AlphaFoldDB" id="A0A401PCV5"/>
<dbReference type="Pfam" id="PF23557">
    <property type="entry name" value="TPR_leprecan"/>
    <property type="match status" value="1"/>
</dbReference>
<dbReference type="Proteomes" id="UP000288216">
    <property type="component" value="Unassembled WGS sequence"/>
</dbReference>
<evidence type="ECO:0000256" key="16">
    <source>
        <dbReference type="SAM" id="SignalP"/>
    </source>
</evidence>
<evidence type="ECO:0000256" key="7">
    <source>
        <dbReference type="ARBA" id="ARBA00022737"/>
    </source>
</evidence>
<evidence type="ECO:0000259" key="17">
    <source>
        <dbReference type="PROSITE" id="PS51471"/>
    </source>
</evidence>
<keyword evidence="12" id="KW-0560">Oxidoreductase</keyword>
<comment type="similarity">
    <text evidence="3">Belongs to the leprecan family.</text>
</comment>
<evidence type="ECO:0000313" key="18">
    <source>
        <dbReference type="EMBL" id="GCB70954.1"/>
    </source>
</evidence>
<dbReference type="GO" id="GO:0019797">
    <property type="term" value="F:procollagen-proline 3-dioxygenase activity"/>
    <property type="evidence" value="ECO:0007669"/>
    <property type="project" value="UniProtKB-EC"/>
</dbReference>
<keyword evidence="19" id="KW-1185">Reference proteome</keyword>
<name>A0A401PCV5_SCYTO</name>
<evidence type="ECO:0000256" key="15">
    <source>
        <dbReference type="SAM" id="MobiDB-lite"/>
    </source>
</evidence>
<evidence type="ECO:0000256" key="8">
    <source>
        <dbReference type="ARBA" id="ARBA00022803"/>
    </source>
</evidence>
<dbReference type="InterPro" id="IPR039575">
    <property type="entry name" value="P3H"/>
</dbReference>
<organism evidence="18 19">
    <name type="scientific">Scyliorhinus torazame</name>
    <name type="common">Cloudy catshark</name>
    <name type="synonym">Catulus torazame</name>
    <dbReference type="NCBI Taxonomy" id="75743"/>
    <lineage>
        <taxon>Eukaryota</taxon>
        <taxon>Metazoa</taxon>
        <taxon>Chordata</taxon>
        <taxon>Craniata</taxon>
        <taxon>Vertebrata</taxon>
        <taxon>Chondrichthyes</taxon>
        <taxon>Elasmobranchii</taxon>
        <taxon>Galeomorphii</taxon>
        <taxon>Galeoidea</taxon>
        <taxon>Carcharhiniformes</taxon>
        <taxon>Scyliorhinidae</taxon>
        <taxon>Scyliorhinus</taxon>
    </lineage>
</organism>
<evidence type="ECO:0000256" key="3">
    <source>
        <dbReference type="ARBA" id="ARBA00006487"/>
    </source>
</evidence>
<dbReference type="PANTHER" id="PTHR14049">
    <property type="entry name" value="LEPRECAN 1"/>
    <property type="match status" value="1"/>
</dbReference>
<evidence type="ECO:0000256" key="12">
    <source>
        <dbReference type="ARBA" id="ARBA00023002"/>
    </source>
</evidence>
<dbReference type="OrthoDB" id="8517835at2759"/>
<dbReference type="FunFam" id="2.60.120.620:FF:000003">
    <property type="entry name" value="Prolyl 3-hydroxylase 2"/>
    <property type="match status" value="1"/>
</dbReference>
<evidence type="ECO:0000256" key="5">
    <source>
        <dbReference type="ARBA" id="ARBA00022723"/>
    </source>
</evidence>
<dbReference type="STRING" id="75743.A0A401PCV5"/>
<dbReference type="InterPro" id="IPR056585">
    <property type="entry name" value="Leprecan_dom"/>
</dbReference>
<dbReference type="EMBL" id="BFAA01001866">
    <property type="protein sequence ID" value="GCB70954.1"/>
    <property type="molecule type" value="Genomic_DNA"/>
</dbReference>
<proteinExistence type="inferred from homology"/>
<dbReference type="GO" id="GO:0031418">
    <property type="term" value="F:L-ascorbic acid binding"/>
    <property type="evidence" value="ECO:0007669"/>
    <property type="project" value="UniProtKB-KW"/>
</dbReference>
<evidence type="ECO:0000256" key="1">
    <source>
        <dbReference type="ARBA" id="ARBA00001961"/>
    </source>
</evidence>
<gene>
    <name evidence="18" type="ORF">scyTo_0005803</name>
</gene>
<feature type="region of interest" description="Disordered" evidence="15">
    <location>
        <begin position="649"/>
        <end position="741"/>
    </location>
</feature>